<dbReference type="InterPro" id="IPR020811">
    <property type="entry name" value="Enolase_N"/>
</dbReference>
<keyword evidence="8 11" id="KW-0460">Magnesium</keyword>
<protein>
    <recommendedName>
        <fullName evidence="4 11">Enolase</fullName>
        <ecNumber evidence="3 11">4.2.1.11</ecNumber>
    </recommendedName>
    <alternativeName>
        <fullName evidence="11">2-phospho-D-glycerate hydro-lyase</fullName>
    </alternativeName>
    <alternativeName>
        <fullName evidence="11">2-phosphoglycerate dehydratase</fullName>
    </alternativeName>
</protein>
<evidence type="ECO:0000256" key="12">
    <source>
        <dbReference type="PIRSR" id="PIRSR001400-1"/>
    </source>
</evidence>
<dbReference type="CDD" id="cd03313">
    <property type="entry name" value="enolase"/>
    <property type="match status" value="1"/>
</dbReference>
<gene>
    <name evidence="11 17" type="primary">eno</name>
    <name evidence="17" type="ORF">L332_11035</name>
</gene>
<dbReference type="UniPathway" id="UPA00109">
    <property type="reaction ID" value="UER00187"/>
</dbReference>
<evidence type="ECO:0000313" key="18">
    <source>
        <dbReference type="Proteomes" id="UP000016462"/>
    </source>
</evidence>
<feature type="binding site" evidence="13">
    <location>
        <position position="164"/>
    </location>
    <ligand>
        <name>substrate</name>
    </ligand>
</feature>
<dbReference type="Gene3D" id="3.30.390.10">
    <property type="entry name" value="Enolase-like, N-terminal domain"/>
    <property type="match status" value="1"/>
</dbReference>
<feature type="binding site" evidence="11">
    <location>
        <position position="386"/>
    </location>
    <ligand>
        <name>(2R)-2-phosphoglycerate</name>
        <dbReference type="ChEBI" id="CHEBI:58289"/>
    </ligand>
</feature>
<feature type="binding site" evidence="13">
    <location>
        <position position="310"/>
    </location>
    <ligand>
        <name>substrate</name>
    </ligand>
</feature>
<dbReference type="GO" id="GO:0009986">
    <property type="term" value="C:cell surface"/>
    <property type="evidence" value="ECO:0007669"/>
    <property type="project" value="UniProtKB-SubCell"/>
</dbReference>
<dbReference type="EC" id="4.2.1.11" evidence="3 11"/>
<comment type="caution">
    <text evidence="17">The sequence shown here is derived from an EMBL/GenBank/DDBJ whole genome shotgun (WGS) entry which is preliminary data.</text>
</comment>
<evidence type="ECO:0000256" key="8">
    <source>
        <dbReference type="ARBA" id="ARBA00022842"/>
    </source>
</evidence>
<dbReference type="NCBIfam" id="TIGR01060">
    <property type="entry name" value="eno"/>
    <property type="match status" value="1"/>
</dbReference>
<comment type="subcellular location">
    <subcellularLocation>
        <location evidence="11">Cytoplasm</location>
    </subcellularLocation>
    <subcellularLocation>
        <location evidence="11">Secreted</location>
    </subcellularLocation>
    <subcellularLocation>
        <location evidence="11">Cell surface</location>
    </subcellularLocation>
    <text evidence="11">Fractions of enolase are present in both the cytoplasm and on the cell surface.</text>
</comment>
<keyword evidence="5 11" id="KW-0963">Cytoplasm</keyword>
<dbReference type="PRINTS" id="PR00148">
    <property type="entry name" value="ENOLASE"/>
</dbReference>
<evidence type="ECO:0000256" key="6">
    <source>
        <dbReference type="ARBA" id="ARBA00022525"/>
    </source>
</evidence>
<dbReference type="SUPFAM" id="SSF54826">
    <property type="entry name" value="Enolase N-terminal domain-like"/>
    <property type="match status" value="1"/>
</dbReference>
<dbReference type="GO" id="GO:0005576">
    <property type="term" value="C:extracellular region"/>
    <property type="evidence" value="ECO:0007669"/>
    <property type="project" value="UniProtKB-SubCell"/>
</dbReference>
<dbReference type="Pfam" id="PF00113">
    <property type="entry name" value="Enolase_C"/>
    <property type="match status" value="1"/>
</dbReference>
<dbReference type="InterPro" id="IPR020809">
    <property type="entry name" value="Enolase_CS"/>
</dbReference>
<dbReference type="InterPro" id="IPR020810">
    <property type="entry name" value="Enolase_C"/>
</dbReference>
<dbReference type="RefSeq" id="WP_021009992.1">
    <property type="nucleotide sequence ID" value="NZ_ASHR01000014.1"/>
</dbReference>
<keyword evidence="7 11" id="KW-0479">Metal-binding</keyword>
<feature type="binding site" evidence="11">
    <location>
        <position position="163"/>
    </location>
    <ligand>
        <name>(2R)-2-phosphoglycerate</name>
        <dbReference type="ChEBI" id="CHEBI:58289"/>
    </ligand>
</feature>
<proteinExistence type="inferred from homology"/>
<organism evidence="17 18">
    <name type="scientific">Agrococcus pavilionensis RW1</name>
    <dbReference type="NCBI Taxonomy" id="1330458"/>
    <lineage>
        <taxon>Bacteria</taxon>
        <taxon>Bacillati</taxon>
        <taxon>Actinomycetota</taxon>
        <taxon>Actinomycetes</taxon>
        <taxon>Micrococcales</taxon>
        <taxon>Microbacteriaceae</taxon>
        <taxon>Agrococcus</taxon>
    </lineage>
</organism>
<comment type="similarity">
    <text evidence="2 11">Belongs to the enolase family.</text>
</comment>
<feature type="binding site" evidence="11">
    <location>
        <position position="364"/>
    </location>
    <ligand>
        <name>(2R)-2-phosphoglycerate</name>
        <dbReference type="ChEBI" id="CHEBI:58289"/>
    </ligand>
</feature>
<dbReference type="FunFam" id="3.30.390.10:FF:000001">
    <property type="entry name" value="Enolase"/>
    <property type="match status" value="1"/>
</dbReference>
<dbReference type="SFLD" id="SFLDS00001">
    <property type="entry name" value="Enolase"/>
    <property type="match status" value="1"/>
</dbReference>
<evidence type="ECO:0000259" key="16">
    <source>
        <dbReference type="SMART" id="SM01193"/>
    </source>
</evidence>
<feature type="active site" description="Proton acceptor" evidence="11 12">
    <location>
        <position position="335"/>
    </location>
</feature>
<dbReference type="PANTHER" id="PTHR11902">
    <property type="entry name" value="ENOLASE"/>
    <property type="match status" value="1"/>
</dbReference>
<name>U1LR64_9MICO</name>
<comment type="function">
    <text evidence="11">Catalyzes the reversible conversion of 2-phosphoglycerate (2-PG) into phosphoenolpyruvate (PEP). It is essential for the degradation of carbohydrates via glycolysis.</text>
</comment>
<evidence type="ECO:0000259" key="15">
    <source>
        <dbReference type="SMART" id="SM01192"/>
    </source>
</evidence>
<comment type="cofactor">
    <cofactor evidence="11">
        <name>Mg(2+)</name>
        <dbReference type="ChEBI" id="CHEBI:18420"/>
    </cofactor>
    <text evidence="11">Binds a second Mg(2+) ion via substrate during catalysis.</text>
</comment>
<dbReference type="InterPro" id="IPR000941">
    <property type="entry name" value="Enolase"/>
</dbReference>
<dbReference type="InterPro" id="IPR036849">
    <property type="entry name" value="Enolase-like_C_sf"/>
</dbReference>
<evidence type="ECO:0000256" key="13">
    <source>
        <dbReference type="PIRSR" id="PIRSR001400-2"/>
    </source>
</evidence>
<dbReference type="PROSITE" id="PS00164">
    <property type="entry name" value="ENOLASE"/>
    <property type="match status" value="1"/>
</dbReference>
<dbReference type="OrthoDB" id="9804716at2"/>
<dbReference type="PIRSF" id="PIRSF001400">
    <property type="entry name" value="Enolase"/>
    <property type="match status" value="1"/>
</dbReference>
<dbReference type="Proteomes" id="UP000016462">
    <property type="component" value="Unassembled WGS sequence"/>
</dbReference>
<evidence type="ECO:0000256" key="9">
    <source>
        <dbReference type="ARBA" id="ARBA00023152"/>
    </source>
</evidence>
<feature type="binding site" evidence="11 14">
    <location>
        <position position="310"/>
    </location>
    <ligand>
        <name>Mg(2+)</name>
        <dbReference type="ChEBI" id="CHEBI:18420"/>
    </ligand>
</feature>
<dbReference type="FunFam" id="3.20.20.120:FF:000001">
    <property type="entry name" value="Enolase"/>
    <property type="match status" value="1"/>
</dbReference>
<evidence type="ECO:0000256" key="7">
    <source>
        <dbReference type="ARBA" id="ARBA00022723"/>
    </source>
</evidence>
<evidence type="ECO:0000256" key="3">
    <source>
        <dbReference type="ARBA" id="ARBA00012058"/>
    </source>
</evidence>
<dbReference type="SFLD" id="SFLDG00178">
    <property type="entry name" value="enolase"/>
    <property type="match status" value="1"/>
</dbReference>
<reference evidence="17 18" key="1">
    <citation type="journal article" date="2013" name="Genome Announc.">
        <title>First draft genome sequence from a member of the genus agrococcus, isolated from modern microbialites.</title>
        <authorList>
            <person name="White R.A.III."/>
            <person name="Grassa C.J."/>
            <person name="Suttle C.A."/>
        </authorList>
    </citation>
    <scope>NUCLEOTIDE SEQUENCE [LARGE SCALE GENOMIC DNA]</scope>
    <source>
        <strain evidence="17 18">RW1</strain>
    </source>
</reference>
<dbReference type="GO" id="GO:0000015">
    <property type="term" value="C:phosphopyruvate hydratase complex"/>
    <property type="evidence" value="ECO:0007669"/>
    <property type="project" value="InterPro"/>
</dbReference>
<feature type="binding site" evidence="13">
    <location>
        <position position="283"/>
    </location>
    <ligand>
        <name>substrate</name>
    </ligand>
</feature>
<feature type="binding site" evidence="11">
    <location>
        <position position="335"/>
    </location>
    <ligand>
        <name>(2R)-2-phosphoglycerate</name>
        <dbReference type="ChEBI" id="CHEBI:58289"/>
    </ligand>
</feature>
<comment type="catalytic activity">
    <reaction evidence="11">
        <text>(2R)-2-phosphoglycerate = phosphoenolpyruvate + H2O</text>
        <dbReference type="Rhea" id="RHEA:10164"/>
        <dbReference type="ChEBI" id="CHEBI:15377"/>
        <dbReference type="ChEBI" id="CHEBI:58289"/>
        <dbReference type="ChEBI" id="CHEBI:58702"/>
        <dbReference type="EC" id="4.2.1.11"/>
    </reaction>
</comment>
<keyword evidence="18" id="KW-1185">Reference proteome</keyword>
<evidence type="ECO:0000256" key="2">
    <source>
        <dbReference type="ARBA" id="ARBA00009604"/>
    </source>
</evidence>
<dbReference type="SFLD" id="SFLDF00002">
    <property type="entry name" value="enolase"/>
    <property type="match status" value="1"/>
</dbReference>
<dbReference type="PANTHER" id="PTHR11902:SF1">
    <property type="entry name" value="ENOLASE"/>
    <property type="match status" value="1"/>
</dbReference>
<dbReference type="HAMAP" id="MF_00318">
    <property type="entry name" value="Enolase"/>
    <property type="match status" value="1"/>
</dbReference>
<dbReference type="Gene3D" id="3.20.20.120">
    <property type="entry name" value="Enolase-like C-terminal domain"/>
    <property type="match status" value="1"/>
</dbReference>
<feature type="binding site" evidence="13">
    <location>
        <position position="155"/>
    </location>
    <ligand>
        <name>substrate</name>
    </ligand>
</feature>
<keyword evidence="6 11" id="KW-0964">Secreted</keyword>
<sequence>MALIDTLQAREILDSRGNPTVEVEVLLSDGTVGRAAVPSGASTGAFEAYELRDGDAGRYAGKGVEQAVDAVNEEIADAIEGLSADDQRIIDTTLIELDGSGNKKNLGANAILGVSLAVAKAAADSAGLPLFRYLGGPNAFLLPVPMMNVINGGAHADTGVDIQEFMILPIGAETFREGLRWGTETYHVLKGILKEQGLSTGLGDEGGFAPDLPSNRTALDLLVQAIEKAGFTPGTDIALGLDVAASEFFENGVYRFEGQDRSSADMADYFAELVDAYPLVTIEDPMNEEDWEGWTAITERLDDRVQLVGDDLFVTNPERLIDGIERGAANALLVKVNQIGTLSETLDAIRIATQAGYGSVLSHRSGETEDTTIADIAVAVNAGQIKTGAPARSERVAKYNQLLRIEEELGEAAEYAGAGAYPRFEG</sequence>
<evidence type="ECO:0000256" key="11">
    <source>
        <dbReference type="HAMAP-Rule" id="MF_00318"/>
    </source>
</evidence>
<comment type="cofactor">
    <cofactor evidence="14">
        <name>Mg(2+)</name>
        <dbReference type="ChEBI" id="CHEBI:18420"/>
    </cofactor>
    <text evidence="14">Mg(2+) is required for catalysis and for stabilizing the dimer.</text>
</comment>
<feature type="binding site" evidence="11">
    <location>
        <position position="365"/>
    </location>
    <ligand>
        <name>(2R)-2-phosphoglycerate</name>
        <dbReference type="ChEBI" id="CHEBI:58289"/>
    </ligand>
</feature>
<dbReference type="EMBL" id="ASHR01000014">
    <property type="protein sequence ID" value="ERG64974.1"/>
    <property type="molecule type" value="Genomic_DNA"/>
</dbReference>
<feature type="binding site" evidence="13">
    <location>
        <begin position="362"/>
        <end position="365"/>
    </location>
    <ligand>
        <name>substrate</name>
    </ligand>
</feature>
<keyword evidence="9 11" id="KW-0324">Glycolysis</keyword>
<evidence type="ECO:0000256" key="1">
    <source>
        <dbReference type="ARBA" id="ARBA00005031"/>
    </source>
</evidence>
<dbReference type="SMART" id="SM01193">
    <property type="entry name" value="Enolase_N"/>
    <property type="match status" value="1"/>
</dbReference>
<evidence type="ECO:0000313" key="17">
    <source>
        <dbReference type="EMBL" id="ERG64974.1"/>
    </source>
</evidence>
<dbReference type="InterPro" id="IPR029017">
    <property type="entry name" value="Enolase-like_N"/>
</dbReference>
<dbReference type="GO" id="GO:0006096">
    <property type="term" value="P:glycolytic process"/>
    <property type="evidence" value="ECO:0007669"/>
    <property type="project" value="UniProtKB-UniRule"/>
</dbReference>
<dbReference type="Pfam" id="PF03952">
    <property type="entry name" value="Enolase_N"/>
    <property type="match status" value="1"/>
</dbReference>
<dbReference type="AlphaFoldDB" id="U1LR64"/>
<dbReference type="SMART" id="SM01192">
    <property type="entry name" value="Enolase_C"/>
    <property type="match status" value="1"/>
</dbReference>
<evidence type="ECO:0000256" key="4">
    <source>
        <dbReference type="ARBA" id="ARBA00017068"/>
    </source>
</evidence>
<feature type="domain" description="Enolase N-terminal" evidence="16">
    <location>
        <begin position="4"/>
        <end position="134"/>
    </location>
</feature>
<feature type="binding site" evidence="13">
    <location>
        <position position="386"/>
    </location>
    <ligand>
        <name>substrate</name>
    </ligand>
</feature>
<comment type="pathway">
    <text evidence="1 11">Carbohydrate degradation; glycolysis; pyruvate from D-glyceraldehyde 3-phosphate: step 4/5.</text>
</comment>
<feature type="binding site" evidence="11 14">
    <location>
        <position position="283"/>
    </location>
    <ligand>
        <name>Mg(2+)</name>
        <dbReference type="ChEBI" id="CHEBI:18420"/>
    </ligand>
</feature>
<evidence type="ECO:0000256" key="10">
    <source>
        <dbReference type="ARBA" id="ARBA00023239"/>
    </source>
</evidence>
<feature type="domain" description="Enolase C-terminal TIM barrel" evidence="15">
    <location>
        <begin position="139"/>
        <end position="423"/>
    </location>
</feature>
<feature type="binding site" evidence="11 14">
    <location>
        <position position="242"/>
    </location>
    <ligand>
        <name>Mg(2+)</name>
        <dbReference type="ChEBI" id="CHEBI:18420"/>
    </ligand>
</feature>
<feature type="active site" description="Proton donor" evidence="11 12">
    <location>
        <position position="205"/>
    </location>
</feature>
<dbReference type="SUPFAM" id="SSF51604">
    <property type="entry name" value="Enolase C-terminal domain-like"/>
    <property type="match status" value="1"/>
</dbReference>
<evidence type="ECO:0000256" key="14">
    <source>
        <dbReference type="PIRSR" id="PIRSR001400-3"/>
    </source>
</evidence>
<dbReference type="GO" id="GO:0004634">
    <property type="term" value="F:phosphopyruvate hydratase activity"/>
    <property type="evidence" value="ECO:0007669"/>
    <property type="project" value="UniProtKB-UniRule"/>
</dbReference>
<dbReference type="GO" id="GO:0000287">
    <property type="term" value="F:magnesium ion binding"/>
    <property type="evidence" value="ECO:0007669"/>
    <property type="project" value="UniProtKB-UniRule"/>
</dbReference>
<evidence type="ECO:0000256" key="5">
    <source>
        <dbReference type="ARBA" id="ARBA00022490"/>
    </source>
</evidence>
<accession>U1LR64</accession>
<keyword evidence="10 11" id="KW-0456">Lyase</keyword>